<feature type="domain" description="4Fe-4S ferredoxin-type" evidence="7">
    <location>
        <begin position="111"/>
        <end position="140"/>
    </location>
</feature>
<evidence type="ECO:0000256" key="4">
    <source>
        <dbReference type="ARBA" id="ARBA00023004"/>
    </source>
</evidence>
<dbReference type="Gene3D" id="3.50.50.60">
    <property type="entry name" value="FAD/NAD(P)-binding domain"/>
    <property type="match status" value="2"/>
</dbReference>
<dbReference type="InterPro" id="IPR036188">
    <property type="entry name" value="FAD/NAD-bd_sf"/>
</dbReference>
<feature type="transmembrane region" description="Helical" evidence="6">
    <location>
        <begin position="30"/>
        <end position="53"/>
    </location>
</feature>
<dbReference type="InParanoid" id="F1ZBT1"/>
<evidence type="ECO:0000313" key="9">
    <source>
        <dbReference type="Proteomes" id="UP000004728"/>
    </source>
</evidence>
<proteinExistence type="predicted"/>
<gene>
    <name evidence="8" type="ORF">Y88_3323</name>
</gene>
<dbReference type="PRINTS" id="PR00368">
    <property type="entry name" value="FADPNR"/>
</dbReference>
<evidence type="ECO:0000313" key="8">
    <source>
        <dbReference type="EMBL" id="EGD57993.1"/>
    </source>
</evidence>
<keyword evidence="9" id="KW-1185">Reference proteome</keyword>
<keyword evidence="5" id="KW-0411">Iron-sulfur</keyword>
<protein>
    <submittedName>
        <fullName evidence="8">4Fe-4S ferredoxin, iron-sulfur binding protein</fullName>
    </submittedName>
</protein>
<dbReference type="Pfam" id="PF13738">
    <property type="entry name" value="Pyr_redox_3"/>
    <property type="match status" value="1"/>
</dbReference>
<dbReference type="STRING" id="983920.Y88_3323"/>
<dbReference type="AlphaFoldDB" id="F1ZBT1"/>
<dbReference type="PANTHER" id="PTHR48105">
    <property type="entry name" value="THIOREDOXIN REDUCTASE 1-RELATED-RELATED"/>
    <property type="match status" value="1"/>
</dbReference>
<keyword evidence="3" id="KW-0560">Oxidoreductase</keyword>
<dbReference type="PRINTS" id="PR00469">
    <property type="entry name" value="PNDRDTASEII"/>
</dbReference>
<dbReference type="OrthoDB" id="9779457at2"/>
<dbReference type="Gene3D" id="3.30.70.20">
    <property type="match status" value="1"/>
</dbReference>
<dbReference type="PROSITE" id="PS00198">
    <property type="entry name" value="4FE4S_FER_1"/>
    <property type="match status" value="1"/>
</dbReference>
<reference evidence="8 9" key="1">
    <citation type="journal article" date="2012" name="J. Bacteriol.">
        <title>Draft Genome Sequence of Novosphingobium nitrogenifigens Y88T.</title>
        <authorList>
            <person name="Strabala T.J."/>
            <person name="Macdonald L."/>
            <person name="Liu V."/>
            <person name="Smit A.M."/>
        </authorList>
    </citation>
    <scope>NUCLEOTIDE SEQUENCE [LARGE SCALE GENOMIC DNA]</scope>
    <source>
        <strain evidence="8 9">DSM 19370</strain>
    </source>
</reference>
<evidence type="ECO:0000256" key="6">
    <source>
        <dbReference type="SAM" id="Phobius"/>
    </source>
</evidence>
<dbReference type="Pfam" id="PF13237">
    <property type="entry name" value="Fer4_10"/>
    <property type="match status" value="1"/>
</dbReference>
<evidence type="ECO:0000256" key="1">
    <source>
        <dbReference type="ARBA" id="ARBA00022630"/>
    </source>
</evidence>
<comment type="caution">
    <text evidence="8">The sequence shown here is derived from an EMBL/GenBank/DDBJ whole genome shotgun (WGS) entry which is preliminary data.</text>
</comment>
<accession>F1ZBT1</accession>
<keyword evidence="2" id="KW-0479">Metal-binding</keyword>
<dbReference type="eggNOG" id="COG1145">
    <property type="taxonomic scope" value="Bacteria"/>
</dbReference>
<keyword evidence="4" id="KW-0408">Iron</keyword>
<keyword evidence="6" id="KW-0472">Membrane</keyword>
<organism evidence="8 9">
    <name type="scientific">Novosphingobium nitrogenifigens DSM 19370</name>
    <dbReference type="NCBI Taxonomy" id="983920"/>
    <lineage>
        <taxon>Bacteria</taxon>
        <taxon>Pseudomonadati</taxon>
        <taxon>Pseudomonadota</taxon>
        <taxon>Alphaproteobacteria</taxon>
        <taxon>Sphingomonadales</taxon>
        <taxon>Sphingomonadaceae</taxon>
        <taxon>Novosphingobium</taxon>
    </lineage>
</organism>
<keyword evidence="6" id="KW-0812">Transmembrane</keyword>
<keyword evidence="6" id="KW-1133">Transmembrane helix</keyword>
<feature type="domain" description="4Fe-4S ferredoxin-type" evidence="7">
    <location>
        <begin position="80"/>
        <end position="110"/>
    </location>
</feature>
<dbReference type="InterPro" id="IPR017900">
    <property type="entry name" value="4Fe4S_Fe_S_CS"/>
</dbReference>
<sequence>MVVLYYLYRWEAALPDRVAPELLSKVPRGMIATALLVPVYAVPLAIAVAGWALHHRRRSRRNRDLLVRNRATGLAEPPGIHPRIDPARCIGCGACIRACPETDALGLIGRTAVLIEPWACIGHGTCRDACPTDAITLAIGTPTRGIAMPVLGPGGETSVAGIHIAGELGGLGLIHNAIDQGRETIHAIADALGGETAPEQPDLFDVVIVGCGPAGISASLGARERGLHFVTLDQANIGGSVTHYPRGKLVMTTPAHLPLIGEVRLGSISKEGLLAYWQDLFERTGLAPRFEEQVRTVTCEGDHFTVISDKGHYRTRRVLLAVGRGGTPRRLGIAGEDLEKVVYRLSDPGQYTGHRVMVVGGGDSALEAAIALAEVPGTDVTLVHRGPAFARANVANRDSVHALADQGLLTLRLSAHLTAIAPATVAIDGPEGPEHFDNDAVLVCAGGTLPGEWLSAMGIRIATFHGEAVR</sequence>
<evidence type="ECO:0000256" key="2">
    <source>
        <dbReference type="ARBA" id="ARBA00022723"/>
    </source>
</evidence>
<dbReference type="EMBL" id="AEWJ01000051">
    <property type="protein sequence ID" value="EGD57993.1"/>
    <property type="molecule type" value="Genomic_DNA"/>
</dbReference>
<dbReference type="InterPro" id="IPR017896">
    <property type="entry name" value="4Fe4S_Fe-S-bd"/>
</dbReference>
<dbReference type="GO" id="GO:0016491">
    <property type="term" value="F:oxidoreductase activity"/>
    <property type="evidence" value="ECO:0007669"/>
    <property type="project" value="UniProtKB-KW"/>
</dbReference>
<dbReference type="PROSITE" id="PS51379">
    <property type="entry name" value="4FE4S_FER_2"/>
    <property type="match status" value="2"/>
</dbReference>
<dbReference type="eggNOG" id="COG0492">
    <property type="taxonomic scope" value="Bacteria"/>
</dbReference>
<dbReference type="HOGENOM" id="CLU_635990_0_0_5"/>
<evidence type="ECO:0000259" key="7">
    <source>
        <dbReference type="PROSITE" id="PS51379"/>
    </source>
</evidence>
<dbReference type="SUPFAM" id="SSF54862">
    <property type="entry name" value="4Fe-4S ferredoxins"/>
    <property type="match status" value="1"/>
</dbReference>
<name>F1ZBT1_9SPHN</name>
<dbReference type="InterPro" id="IPR050097">
    <property type="entry name" value="Ferredoxin-NADP_redctase_2"/>
</dbReference>
<dbReference type="GO" id="GO:0051536">
    <property type="term" value="F:iron-sulfur cluster binding"/>
    <property type="evidence" value="ECO:0007669"/>
    <property type="project" value="UniProtKB-KW"/>
</dbReference>
<dbReference type="GO" id="GO:0046872">
    <property type="term" value="F:metal ion binding"/>
    <property type="evidence" value="ECO:0007669"/>
    <property type="project" value="UniProtKB-KW"/>
</dbReference>
<keyword evidence="1" id="KW-0285">Flavoprotein</keyword>
<dbReference type="Proteomes" id="UP000004728">
    <property type="component" value="Unassembled WGS sequence"/>
</dbReference>
<evidence type="ECO:0000256" key="3">
    <source>
        <dbReference type="ARBA" id="ARBA00023002"/>
    </source>
</evidence>
<dbReference type="SUPFAM" id="SSF51905">
    <property type="entry name" value="FAD/NAD(P)-binding domain"/>
    <property type="match status" value="1"/>
</dbReference>
<evidence type="ECO:0000256" key="5">
    <source>
        <dbReference type="ARBA" id="ARBA00023014"/>
    </source>
</evidence>